<reference evidence="1 2" key="1">
    <citation type="journal article" date="2018" name="Mol. Plant">
        <title>The genome of Artemisia annua provides insight into the evolution of Asteraceae family and artemisinin biosynthesis.</title>
        <authorList>
            <person name="Shen Q."/>
            <person name="Zhang L."/>
            <person name="Liao Z."/>
            <person name="Wang S."/>
            <person name="Yan T."/>
            <person name="Shi P."/>
            <person name="Liu M."/>
            <person name="Fu X."/>
            <person name="Pan Q."/>
            <person name="Wang Y."/>
            <person name="Lv Z."/>
            <person name="Lu X."/>
            <person name="Zhang F."/>
            <person name="Jiang W."/>
            <person name="Ma Y."/>
            <person name="Chen M."/>
            <person name="Hao X."/>
            <person name="Li L."/>
            <person name="Tang Y."/>
            <person name="Lv G."/>
            <person name="Zhou Y."/>
            <person name="Sun X."/>
            <person name="Brodelius P.E."/>
            <person name="Rose J.K.C."/>
            <person name="Tang K."/>
        </authorList>
    </citation>
    <scope>NUCLEOTIDE SEQUENCE [LARGE SCALE GENOMIC DNA]</scope>
    <source>
        <strain evidence="2">cv. Huhao1</strain>
        <tissue evidence="1">Leaf</tissue>
    </source>
</reference>
<dbReference type="EMBL" id="PKPP01001853">
    <property type="protein sequence ID" value="PWA79442.1"/>
    <property type="molecule type" value="Genomic_DNA"/>
</dbReference>
<gene>
    <name evidence="1" type="ORF">CTI12_AA206480</name>
</gene>
<proteinExistence type="predicted"/>
<protein>
    <submittedName>
        <fullName evidence="1">Uncharacterized protein</fullName>
    </submittedName>
</protein>
<comment type="caution">
    <text evidence="1">The sequence shown here is derived from an EMBL/GenBank/DDBJ whole genome shotgun (WGS) entry which is preliminary data.</text>
</comment>
<dbReference type="AlphaFoldDB" id="A0A2U1P101"/>
<organism evidence="1 2">
    <name type="scientific">Artemisia annua</name>
    <name type="common">Sweet wormwood</name>
    <dbReference type="NCBI Taxonomy" id="35608"/>
    <lineage>
        <taxon>Eukaryota</taxon>
        <taxon>Viridiplantae</taxon>
        <taxon>Streptophyta</taxon>
        <taxon>Embryophyta</taxon>
        <taxon>Tracheophyta</taxon>
        <taxon>Spermatophyta</taxon>
        <taxon>Magnoliopsida</taxon>
        <taxon>eudicotyledons</taxon>
        <taxon>Gunneridae</taxon>
        <taxon>Pentapetalae</taxon>
        <taxon>asterids</taxon>
        <taxon>campanulids</taxon>
        <taxon>Asterales</taxon>
        <taxon>Asteraceae</taxon>
        <taxon>Asteroideae</taxon>
        <taxon>Anthemideae</taxon>
        <taxon>Artemisiinae</taxon>
        <taxon>Artemisia</taxon>
    </lineage>
</organism>
<keyword evidence="2" id="KW-1185">Reference proteome</keyword>
<sequence length="84" mass="9828">MASLTMSAPTWKMRKRGDKVPAEQLEKECEKEYEFDRNLFTIRIHHGGAFVRFPDRDYMGSAEDIIDRVDIDVFSCQIDSLVDR</sequence>
<dbReference type="OrthoDB" id="1751576at2759"/>
<evidence type="ECO:0000313" key="1">
    <source>
        <dbReference type="EMBL" id="PWA79442.1"/>
    </source>
</evidence>
<evidence type="ECO:0000313" key="2">
    <source>
        <dbReference type="Proteomes" id="UP000245207"/>
    </source>
</evidence>
<dbReference type="Proteomes" id="UP000245207">
    <property type="component" value="Unassembled WGS sequence"/>
</dbReference>
<name>A0A2U1P101_ARTAN</name>
<accession>A0A2U1P101</accession>